<dbReference type="Proteomes" id="UP000473648">
    <property type="component" value="Unassembled WGS sequence"/>
</dbReference>
<dbReference type="SUPFAM" id="SSF55729">
    <property type="entry name" value="Acyl-CoA N-acyltransferases (Nat)"/>
    <property type="match status" value="1"/>
</dbReference>
<evidence type="ECO:0000313" key="4">
    <source>
        <dbReference type="EMBL" id="MQM72456.1"/>
    </source>
</evidence>
<dbReference type="InterPro" id="IPR016181">
    <property type="entry name" value="Acyl_CoA_acyltransferase"/>
</dbReference>
<keyword evidence="1" id="KW-0808">Transferase</keyword>
<dbReference type="PANTHER" id="PTHR43072:SF23">
    <property type="entry name" value="UPF0039 PROTEIN C11D3.02C"/>
    <property type="match status" value="1"/>
</dbReference>
<evidence type="ECO:0000256" key="2">
    <source>
        <dbReference type="ARBA" id="ARBA00023315"/>
    </source>
</evidence>
<evidence type="ECO:0000259" key="3">
    <source>
        <dbReference type="PROSITE" id="PS51186"/>
    </source>
</evidence>
<accession>A0A6L5GRB5</accession>
<dbReference type="PROSITE" id="PS51186">
    <property type="entry name" value="GNAT"/>
    <property type="match status" value="1"/>
</dbReference>
<comment type="caution">
    <text evidence="4">The sequence shown here is derived from an EMBL/GenBank/DDBJ whole genome shotgun (WGS) entry which is preliminary data.</text>
</comment>
<evidence type="ECO:0000256" key="1">
    <source>
        <dbReference type="ARBA" id="ARBA00022679"/>
    </source>
</evidence>
<dbReference type="Gene3D" id="3.40.630.30">
    <property type="match status" value="1"/>
</dbReference>
<dbReference type="Pfam" id="PF00583">
    <property type="entry name" value="Acetyltransf_1"/>
    <property type="match status" value="1"/>
</dbReference>
<dbReference type="InterPro" id="IPR000182">
    <property type="entry name" value="GNAT_dom"/>
</dbReference>
<keyword evidence="5" id="KW-1185">Reference proteome</keyword>
<evidence type="ECO:0000313" key="5">
    <source>
        <dbReference type="Proteomes" id="UP000473648"/>
    </source>
</evidence>
<dbReference type="GO" id="GO:0016747">
    <property type="term" value="F:acyltransferase activity, transferring groups other than amino-acyl groups"/>
    <property type="evidence" value="ECO:0007669"/>
    <property type="project" value="InterPro"/>
</dbReference>
<dbReference type="EMBL" id="VOGB01000004">
    <property type="protein sequence ID" value="MQM72456.1"/>
    <property type="molecule type" value="Genomic_DNA"/>
</dbReference>
<dbReference type="CDD" id="cd04301">
    <property type="entry name" value="NAT_SF"/>
    <property type="match status" value="1"/>
</dbReference>
<protein>
    <submittedName>
        <fullName evidence="4">N-acetyltransferase</fullName>
    </submittedName>
</protein>
<dbReference type="PANTHER" id="PTHR43072">
    <property type="entry name" value="N-ACETYLTRANSFERASE"/>
    <property type="match status" value="1"/>
</dbReference>
<gene>
    <name evidence="4" type="ORF">FRC53_03310</name>
</gene>
<keyword evidence="2" id="KW-0012">Acyltransferase</keyword>
<sequence>MHAANTEPEAAQMKIRRFRTEDEPAILSILNQSIVERKVTAQLTPATMEARRGWFAMHSARRYPIFVAEEGGDVLGWMAVTPYRGGREGFSKTCELSYYLDRNCRHQGIGSKLMAHALDECRKLGYRHVLLIIFEHNQPSQGLARKFGFTVWGRFPNIVDIDDHIQDCLQMGRDL</sequence>
<name>A0A6L5GRB5_9FIRM</name>
<reference evidence="4" key="1">
    <citation type="journal article" date="2020" name="Appl. Environ. Microbiol.">
        <title>Medium-Chain Fatty Acid Synthesis by 'Candidatus Weimeria bifida' gen. nov., sp. nov., and 'Candidatus Pseudoramibacter fermentans' sp. nov.</title>
        <authorList>
            <person name="Scarborough M.J."/>
            <person name="Myers K.S."/>
            <person name="Donohue T.J."/>
            <person name="Noguera D.R."/>
        </authorList>
    </citation>
    <scope>NUCLEOTIDE SEQUENCE</scope>
    <source>
        <strain evidence="4">EUB1.1</strain>
    </source>
</reference>
<proteinExistence type="predicted"/>
<feature type="domain" description="N-acetyltransferase" evidence="3">
    <location>
        <begin position="13"/>
        <end position="175"/>
    </location>
</feature>
<organism evidence="4 5">
    <name type="scientific">Candidatus Pseudoramibacter fermentans</name>
    <dbReference type="NCBI Taxonomy" id="2594427"/>
    <lineage>
        <taxon>Bacteria</taxon>
        <taxon>Bacillati</taxon>
        <taxon>Bacillota</taxon>
        <taxon>Clostridia</taxon>
        <taxon>Eubacteriales</taxon>
        <taxon>Eubacteriaceae</taxon>
        <taxon>Pseudoramibacter</taxon>
    </lineage>
</organism>
<dbReference type="AlphaFoldDB" id="A0A6L5GRB5"/>